<keyword evidence="8" id="KW-1185">Reference proteome</keyword>
<dbReference type="EMBL" id="UYSU01043738">
    <property type="protein sequence ID" value="VDM04513.1"/>
    <property type="molecule type" value="Genomic_DNA"/>
</dbReference>
<dbReference type="PANTHER" id="PTHR46641:SF2">
    <property type="entry name" value="FMRFAMIDE RECEPTOR"/>
    <property type="match status" value="1"/>
</dbReference>
<reference evidence="7 8" key="2">
    <citation type="submission" date="2018-11" db="EMBL/GenBank/DDBJ databases">
        <authorList>
            <consortium name="Pathogen Informatics"/>
        </authorList>
    </citation>
    <scope>NUCLEOTIDE SEQUENCE [LARGE SCALE GENOMIC DNA]</scope>
    <source>
        <strain evidence="7 8">NST_G2</strain>
    </source>
</reference>
<feature type="transmembrane region" description="Helical" evidence="5">
    <location>
        <begin position="287"/>
        <end position="314"/>
    </location>
</feature>
<dbReference type="GO" id="GO:0016020">
    <property type="term" value="C:membrane"/>
    <property type="evidence" value="ECO:0007669"/>
    <property type="project" value="UniProtKB-SubCell"/>
</dbReference>
<dbReference type="Gene3D" id="1.20.1070.10">
    <property type="entry name" value="Rhodopsin 7-helix transmembrane proteins"/>
    <property type="match status" value="1"/>
</dbReference>
<evidence type="ECO:0000256" key="1">
    <source>
        <dbReference type="ARBA" id="ARBA00004370"/>
    </source>
</evidence>
<evidence type="ECO:0000313" key="9">
    <source>
        <dbReference type="WBParaSite" id="SSLN_0001881001-mRNA-1"/>
    </source>
</evidence>
<reference evidence="9" key="1">
    <citation type="submission" date="2016-06" db="UniProtKB">
        <authorList>
            <consortium name="WormBaseParasite"/>
        </authorList>
    </citation>
    <scope>IDENTIFICATION</scope>
</reference>
<gene>
    <name evidence="7" type="ORF">SSLN_LOCUS18127</name>
</gene>
<dbReference type="PANTHER" id="PTHR46641">
    <property type="entry name" value="FMRFAMIDE RECEPTOR-RELATED"/>
    <property type="match status" value="1"/>
</dbReference>
<evidence type="ECO:0000313" key="8">
    <source>
        <dbReference type="Proteomes" id="UP000275846"/>
    </source>
</evidence>
<dbReference type="Proteomes" id="UP000275846">
    <property type="component" value="Unassembled WGS sequence"/>
</dbReference>
<name>A0A183TNS9_SCHSO</name>
<evidence type="ECO:0000256" key="4">
    <source>
        <dbReference type="ARBA" id="ARBA00023136"/>
    </source>
</evidence>
<keyword evidence="3 5" id="KW-1133">Transmembrane helix</keyword>
<dbReference type="PROSITE" id="PS50262">
    <property type="entry name" value="G_PROTEIN_RECEP_F1_2"/>
    <property type="match status" value="1"/>
</dbReference>
<feature type="transmembrane region" description="Helical" evidence="5">
    <location>
        <begin position="334"/>
        <end position="356"/>
    </location>
</feature>
<dbReference type="InterPro" id="IPR017452">
    <property type="entry name" value="GPCR_Rhodpsn_7TM"/>
</dbReference>
<keyword evidence="2 5" id="KW-0812">Transmembrane</keyword>
<proteinExistence type="predicted"/>
<dbReference type="InterPro" id="IPR052954">
    <property type="entry name" value="GPCR-Ligand_Int"/>
</dbReference>
<evidence type="ECO:0000256" key="5">
    <source>
        <dbReference type="SAM" id="Phobius"/>
    </source>
</evidence>
<sequence>MFFCRCKGFLEACLSPDFKRFRLLLSYYTAYFQFPVTNASETASIFLTTLLSVERYMTMHNISYPSKTKVHVFRTGSSCCGKRMSSADPEATDNPDFNTSNGRDCDGLRIILVPLTCVCSGVRDNVKLAVTKVALLSLTLNIPLFFCQQVITREVVVATDTKTGTPAETTLKWGVGVTAFGNSRFYSIYTWLRTVFLQILPFIFLCLINFYLFKFIRMANARWKAKLSAPTPNKLSCFSRSAPEQVTSDKASLDVQQRNQGNPITGNILKSNLRNIRRQNAQRKLTVLLIAIVALFLAGQIPQAFAFAAIYQAILNLLGAKPRKLACSPSYRLYRVITNCICLLTYSANFLLYATLNAHFKRELARWCPVYECKRKAHSFPSTDVATAEDTKHCGRPRIRRATASADCISRGRQQMPPVGPISDVLAVVANRTNPDALYSTRSCSAYTWRASVAILSRKGGRPFAVAAATLDRSVSTTSARSQLEVLMFVGSAGAVEAVERWQGASDAFVTRELPFWIWQRQSSLLHRLVIQLPLSFFMVSGIGTADGEKSNARLHNFFHQGFECPVVREE</sequence>
<evidence type="ECO:0000256" key="3">
    <source>
        <dbReference type="ARBA" id="ARBA00022989"/>
    </source>
</evidence>
<comment type="subcellular location">
    <subcellularLocation>
        <location evidence="1">Membrane</location>
    </subcellularLocation>
</comment>
<evidence type="ECO:0000256" key="2">
    <source>
        <dbReference type="ARBA" id="ARBA00022692"/>
    </source>
</evidence>
<dbReference type="WBParaSite" id="SSLN_0001881001-mRNA-1">
    <property type="protein sequence ID" value="SSLN_0001881001-mRNA-1"/>
    <property type="gene ID" value="SSLN_0001881001"/>
</dbReference>
<evidence type="ECO:0000313" key="7">
    <source>
        <dbReference type="EMBL" id="VDM04513.1"/>
    </source>
</evidence>
<protein>
    <submittedName>
        <fullName evidence="9">G_PROTEIN_RECEP_F1_2 domain-containing protein</fullName>
    </submittedName>
</protein>
<dbReference type="SUPFAM" id="SSF81321">
    <property type="entry name" value="Family A G protein-coupled receptor-like"/>
    <property type="match status" value="1"/>
</dbReference>
<feature type="transmembrane region" description="Helical" evidence="5">
    <location>
        <begin position="191"/>
        <end position="213"/>
    </location>
</feature>
<evidence type="ECO:0000259" key="6">
    <source>
        <dbReference type="PROSITE" id="PS50262"/>
    </source>
</evidence>
<dbReference type="OrthoDB" id="6253424at2759"/>
<keyword evidence="4 5" id="KW-0472">Membrane</keyword>
<accession>A0A183TNS9</accession>
<dbReference type="STRING" id="70667.A0A183TNS9"/>
<dbReference type="AlphaFoldDB" id="A0A183TNS9"/>
<feature type="domain" description="G-protein coupled receptors family 1 profile" evidence="6">
    <location>
        <begin position="1"/>
        <end position="353"/>
    </location>
</feature>
<organism evidence="9">
    <name type="scientific">Schistocephalus solidus</name>
    <name type="common">Tapeworm</name>
    <dbReference type="NCBI Taxonomy" id="70667"/>
    <lineage>
        <taxon>Eukaryota</taxon>
        <taxon>Metazoa</taxon>
        <taxon>Spiralia</taxon>
        <taxon>Lophotrochozoa</taxon>
        <taxon>Platyhelminthes</taxon>
        <taxon>Cestoda</taxon>
        <taxon>Eucestoda</taxon>
        <taxon>Diphyllobothriidea</taxon>
        <taxon>Diphyllobothriidae</taxon>
        <taxon>Schistocephalus</taxon>
    </lineage>
</organism>